<dbReference type="FunFam" id="3.10.390.10:FF:000006">
    <property type="entry name" value="Autoimmune regulator"/>
    <property type="match status" value="1"/>
</dbReference>
<evidence type="ECO:0000256" key="5">
    <source>
        <dbReference type="ARBA" id="ARBA00023125"/>
    </source>
</evidence>
<evidence type="ECO:0000256" key="4">
    <source>
        <dbReference type="ARBA" id="ARBA00022833"/>
    </source>
</evidence>
<feature type="compositionally biased region" description="Basic and acidic residues" evidence="7">
    <location>
        <begin position="364"/>
        <end position="373"/>
    </location>
</feature>
<evidence type="ECO:0000259" key="8">
    <source>
        <dbReference type="PROSITE" id="PS50016"/>
    </source>
</evidence>
<feature type="region of interest" description="Disordered" evidence="7">
    <location>
        <begin position="337"/>
        <end position="393"/>
    </location>
</feature>
<dbReference type="Pfam" id="PF00628">
    <property type="entry name" value="PHD"/>
    <property type="match status" value="2"/>
</dbReference>
<feature type="domain" description="SAND" evidence="9">
    <location>
        <begin position="184"/>
        <end position="271"/>
    </location>
</feature>
<dbReference type="GO" id="GO:0042802">
    <property type="term" value="F:identical protein binding"/>
    <property type="evidence" value="ECO:0007669"/>
    <property type="project" value="Ensembl"/>
</dbReference>
<accession>K7FWV1</accession>
<dbReference type="Proteomes" id="UP000007267">
    <property type="component" value="Unassembled WGS sequence"/>
</dbReference>
<protein>
    <submittedName>
        <fullName evidence="11">Autoimmune regulator</fullName>
    </submittedName>
</protein>
<dbReference type="FunFam" id="3.30.40.10:FF:000374">
    <property type="entry name" value="Autoimmune regulator"/>
    <property type="match status" value="1"/>
</dbReference>
<dbReference type="Gene3D" id="3.10.390.10">
    <property type="entry name" value="SAND domain-like"/>
    <property type="match status" value="1"/>
</dbReference>
<dbReference type="SMART" id="SM00258">
    <property type="entry name" value="SAND"/>
    <property type="match status" value="1"/>
</dbReference>
<dbReference type="InterPro" id="IPR013083">
    <property type="entry name" value="Znf_RING/FYVE/PHD"/>
</dbReference>
<dbReference type="PANTHER" id="PTHR46386:SF11">
    <property type="entry name" value="AUTOIMMUNE REGULATOR"/>
    <property type="match status" value="1"/>
</dbReference>
<dbReference type="SUPFAM" id="SSF63763">
    <property type="entry name" value="SAND domain-like"/>
    <property type="match status" value="1"/>
</dbReference>
<reference evidence="11" key="3">
    <citation type="submission" date="2025-08" db="UniProtKB">
        <authorList>
            <consortium name="Ensembl"/>
        </authorList>
    </citation>
    <scope>IDENTIFICATION</scope>
</reference>
<dbReference type="GO" id="GO:0008270">
    <property type="term" value="F:zinc ion binding"/>
    <property type="evidence" value="ECO:0007669"/>
    <property type="project" value="UniProtKB-KW"/>
</dbReference>
<dbReference type="Ensembl" id="ENSPSIT00000012572.1">
    <property type="protein sequence ID" value="ENSPSIP00000012511.1"/>
    <property type="gene ID" value="ENSPSIG00000011234.1"/>
</dbReference>
<keyword evidence="2" id="KW-0479">Metal-binding</keyword>
<dbReference type="Pfam" id="PF03172">
    <property type="entry name" value="HSR"/>
    <property type="match status" value="1"/>
</dbReference>
<dbReference type="CDD" id="cd15540">
    <property type="entry name" value="PHD2_AIRE"/>
    <property type="match status" value="1"/>
</dbReference>
<dbReference type="PROSITE" id="PS51414">
    <property type="entry name" value="HSR"/>
    <property type="match status" value="1"/>
</dbReference>
<feature type="region of interest" description="Disordered" evidence="7">
    <location>
        <begin position="98"/>
        <end position="140"/>
    </location>
</feature>
<dbReference type="OMA" id="DVLRCTH"/>
<dbReference type="InterPro" id="IPR019786">
    <property type="entry name" value="Zinc_finger_PHD-type_CS"/>
</dbReference>
<dbReference type="InterPro" id="IPR043563">
    <property type="entry name" value="Sp110/Sp140/Sp140L-like"/>
</dbReference>
<dbReference type="AlphaFoldDB" id="K7FWV1"/>
<keyword evidence="3 6" id="KW-0863">Zinc-finger</keyword>
<gene>
    <name evidence="11" type="primary">AIRE</name>
</gene>
<organism evidence="11 12">
    <name type="scientific">Pelodiscus sinensis</name>
    <name type="common">Chinese softshell turtle</name>
    <name type="synonym">Trionyx sinensis</name>
    <dbReference type="NCBI Taxonomy" id="13735"/>
    <lineage>
        <taxon>Eukaryota</taxon>
        <taxon>Metazoa</taxon>
        <taxon>Chordata</taxon>
        <taxon>Craniata</taxon>
        <taxon>Vertebrata</taxon>
        <taxon>Euteleostomi</taxon>
        <taxon>Archelosauria</taxon>
        <taxon>Testudinata</taxon>
        <taxon>Testudines</taxon>
        <taxon>Cryptodira</taxon>
        <taxon>Trionychia</taxon>
        <taxon>Trionychidae</taxon>
        <taxon>Pelodiscus</taxon>
    </lineage>
</organism>
<dbReference type="InterPro" id="IPR001965">
    <property type="entry name" value="Znf_PHD"/>
</dbReference>
<feature type="domain" description="HSR" evidence="10">
    <location>
        <begin position="1"/>
        <end position="102"/>
    </location>
</feature>
<dbReference type="GO" id="GO:0045182">
    <property type="term" value="F:translation regulator activity"/>
    <property type="evidence" value="ECO:0007669"/>
    <property type="project" value="InterPro"/>
</dbReference>
<evidence type="ECO:0000256" key="3">
    <source>
        <dbReference type="ARBA" id="ARBA00022771"/>
    </source>
</evidence>
<dbReference type="GeneTree" id="ENSGT00940000161104"/>
<dbReference type="CDD" id="cd15539">
    <property type="entry name" value="PHD1_AIRE"/>
    <property type="match status" value="1"/>
</dbReference>
<dbReference type="Gene3D" id="3.30.40.10">
    <property type="entry name" value="Zinc/RING finger domain, C3HC4 (zinc finger)"/>
    <property type="match status" value="2"/>
</dbReference>
<evidence type="ECO:0000256" key="6">
    <source>
        <dbReference type="PROSITE-ProRule" id="PRU00146"/>
    </source>
</evidence>
<keyword evidence="4" id="KW-0862">Zinc</keyword>
<dbReference type="Pfam" id="PF01342">
    <property type="entry name" value="SAND"/>
    <property type="match status" value="1"/>
</dbReference>
<dbReference type="InterPro" id="IPR000770">
    <property type="entry name" value="SAND_dom"/>
</dbReference>
<evidence type="ECO:0000256" key="2">
    <source>
        <dbReference type="ARBA" id="ARBA00022723"/>
    </source>
</evidence>
<dbReference type="PANTHER" id="PTHR46386">
    <property type="entry name" value="NUCLEAR BODY PROTEIN SP140"/>
    <property type="match status" value="1"/>
</dbReference>
<dbReference type="GO" id="GO:0045944">
    <property type="term" value="P:positive regulation of transcription by RNA polymerase II"/>
    <property type="evidence" value="ECO:0007669"/>
    <property type="project" value="Ensembl"/>
</dbReference>
<feature type="region of interest" description="Disordered" evidence="7">
    <location>
        <begin position="232"/>
        <end position="253"/>
    </location>
</feature>
<keyword evidence="1" id="KW-0597">Phosphoprotein</keyword>
<name>K7FWV1_PELSI</name>
<dbReference type="GO" id="GO:0000977">
    <property type="term" value="F:RNA polymerase II transcription regulatory region sequence-specific DNA binding"/>
    <property type="evidence" value="ECO:0007669"/>
    <property type="project" value="Ensembl"/>
</dbReference>
<dbReference type="GO" id="GO:0005737">
    <property type="term" value="C:cytoplasm"/>
    <property type="evidence" value="ECO:0007669"/>
    <property type="project" value="InterPro"/>
</dbReference>
<dbReference type="PROSITE" id="PS50016">
    <property type="entry name" value="ZF_PHD_2"/>
    <property type="match status" value="1"/>
</dbReference>
<evidence type="ECO:0000259" key="10">
    <source>
        <dbReference type="PROSITE" id="PS51414"/>
    </source>
</evidence>
<evidence type="ECO:0000313" key="12">
    <source>
        <dbReference type="Proteomes" id="UP000007267"/>
    </source>
</evidence>
<reference evidence="12" key="2">
    <citation type="journal article" date="2013" name="Nat. Genet.">
        <title>The draft genomes of soft-shell turtle and green sea turtle yield insights into the development and evolution of the turtle-specific body plan.</title>
        <authorList>
            <person name="Wang Z."/>
            <person name="Pascual-Anaya J."/>
            <person name="Zadissa A."/>
            <person name="Li W."/>
            <person name="Niimura Y."/>
            <person name="Huang Z."/>
            <person name="Li C."/>
            <person name="White S."/>
            <person name="Xiong Z."/>
            <person name="Fang D."/>
            <person name="Wang B."/>
            <person name="Ming Y."/>
            <person name="Chen Y."/>
            <person name="Zheng Y."/>
            <person name="Kuraku S."/>
            <person name="Pignatelli M."/>
            <person name="Herrero J."/>
            <person name="Beal K."/>
            <person name="Nozawa M."/>
            <person name="Li Q."/>
            <person name="Wang J."/>
            <person name="Zhang H."/>
            <person name="Yu L."/>
            <person name="Shigenobu S."/>
            <person name="Wang J."/>
            <person name="Liu J."/>
            <person name="Flicek P."/>
            <person name="Searle S."/>
            <person name="Wang J."/>
            <person name="Kuratani S."/>
            <person name="Yin Y."/>
            <person name="Aken B."/>
            <person name="Zhang G."/>
            <person name="Irie N."/>
        </authorList>
    </citation>
    <scope>NUCLEOTIDE SEQUENCE [LARGE SCALE GENOMIC DNA]</scope>
    <source>
        <strain evidence="12">Daiwa-1</strain>
    </source>
</reference>
<dbReference type="eggNOG" id="KOG0383">
    <property type="taxonomic scope" value="Eukaryota"/>
</dbReference>
<evidence type="ECO:0000313" key="11">
    <source>
        <dbReference type="Ensembl" id="ENSPSIP00000012511.1"/>
    </source>
</evidence>
<feature type="compositionally biased region" description="Basic and acidic residues" evidence="7">
    <location>
        <begin position="337"/>
        <end position="348"/>
    </location>
</feature>
<dbReference type="HOGENOM" id="CLU_042233_1_0_1"/>
<dbReference type="InterPro" id="IPR042580">
    <property type="entry name" value="AIRE_PHD2"/>
</dbReference>
<dbReference type="GO" id="GO:0006959">
    <property type="term" value="P:humoral immune response"/>
    <property type="evidence" value="ECO:0007669"/>
    <property type="project" value="InterPro"/>
</dbReference>
<evidence type="ECO:0000256" key="1">
    <source>
        <dbReference type="ARBA" id="ARBA00022553"/>
    </source>
</evidence>
<dbReference type="InterPro" id="IPR004865">
    <property type="entry name" value="HSR_dom"/>
</dbReference>
<keyword evidence="12" id="KW-1185">Reference proteome</keyword>
<dbReference type="SMART" id="SM00249">
    <property type="entry name" value="PHD"/>
    <property type="match status" value="2"/>
</dbReference>
<feature type="domain" description="PHD-type" evidence="8">
    <location>
        <begin position="284"/>
        <end position="331"/>
    </location>
</feature>
<dbReference type="GO" id="GO:0002509">
    <property type="term" value="P:central tolerance induction to self antigen"/>
    <property type="evidence" value="ECO:0007669"/>
    <property type="project" value="Ensembl"/>
</dbReference>
<dbReference type="InterPro" id="IPR011011">
    <property type="entry name" value="Znf_FYVE_PHD"/>
</dbReference>
<dbReference type="PROSITE" id="PS01359">
    <property type="entry name" value="ZF_PHD_1"/>
    <property type="match status" value="1"/>
</dbReference>
<dbReference type="EMBL" id="AGCU01019589">
    <property type="status" value="NOT_ANNOTATED_CDS"/>
    <property type="molecule type" value="Genomic_DNA"/>
</dbReference>
<dbReference type="GO" id="GO:0000981">
    <property type="term" value="F:DNA-binding transcription factor activity, RNA polymerase II-specific"/>
    <property type="evidence" value="ECO:0007669"/>
    <property type="project" value="TreeGrafter"/>
</dbReference>
<dbReference type="GO" id="GO:0003682">
    <property type="term" value="F:chromatin binding"/>
    <property type="evidence" value="ECO:0007669"/>
    <property type="project" value="Ensembl"/>
</dbReference>
<evidence type="ECO:0000259" key="9">
    <source>
        <dbReference type="PROSITE" id="PS50864"/>
    </source>
</evidence>
<evidence type="ECO:0000256" key="7">
    <source>
        <dbReference type="SAM" id="MobiDB-lite"/>
    </source>
</evidence>
<sequence length="534" mass="58407">EGGLRQLLKLYRTEISMAVDDVFPLLHGLADHDVVTEEMFQETMSLKKQEGSHKAFHAMLTWLLGQDSASIQDFWRVLFKDYNLERYSKLQPIRSSFPKDVDLSRQRRGRKPPPSPKALVQHKQQPKRKASEERDSPLLAQPLLKCNSNPGTMLKAKAVKKPEGVEIQHFPVGNGTQTMAASVQRAVTVSSRDLPVSCGAVEGILIKQVFESGGSKKGVKLGGEFYASSKFEDPGGKNKSRSQKPSVRTKGLQGPQCVCSQQMMTQEGGLTHHVLFASLGQKNDDECAMCRDGGELICCDGCPKAFHLACLVPPLTEIPSGTWRCISCSAEKVKQDQRIEEERAKELPSETQTGPPTRAGGGEDQGRPKEPKPGSDASFTFKQPLLPAPSASPMPVVTPISTLQPLPNLGPERQLKLPVGERCGVCRGEGDMIYCAQCFKAFHSHCHFPAQAERLSEILLCKSCSDSSETSGVEGTEASDNPTLRAVKVVEESLGNDPILNKEELDSLLGESSFDGILQWAFQNMSRPLSDTHG</sequence>
<dbReference type="InterPro" id="IPR019787">
    <property type="entry name" value="Znf_PHD-finger"/>
</dbReference>
<dbReference type="PROSITE" id="PS50864">
    <property type="entry name" value="SAND"/>
    <property type="match status" value="1"/>
</dbReference>
<dbReference type="InterPro" id="IPR008087">
    <property type="entry name" value="AIRE"/>
</dbReference>
<dbReference type="STRING" id="13735.ENSPSIP00000012511"/>
<reference evidence="11" key="4">
    <citation type="submission" date="2025-09" db="UniProtKB">
        <authorList>
            <consortium name="Ensembl"/>
        </authorList>
    </citation>
    <scope>IDENTIFICATION</scope>
</reference>
<proteinExistence type="predicted"/>
<dbReference type="PRINTS" id="PR01711">
    <property type="entry name" value="AIREGULATOR"/>
</dbReference>
<dbReference type="SUPFAM" id="SSF57903">
    <property type="entry name" value="FYVE/PHD zinc finger"/>
    <property type="match status" value="2"/>
</dbReference>
<dbReference type="GO" id="GO:0005634">
    <property type="term" value="C:nucleus"/>
    <property type="evidence" value="ECO:0007669"/>
    <property type="project" value="InterPro"/>
</dbReference>
<dbReference type="InterPro" id="IPR010919">
    <property type="entry name" value="SAND-like_dom_sf"/>
</dbReference>
<reference evidence="12" key="1">
    <citation type="submission" date="2011-10" db="EMBL/GenBank/DDBJ databases">
        <authorList>
            <consortium name="Soft-shell Turtle Genome Consortium"/>
        </authorList>
    </citation>
    <scope>NUCLEOTIDE SEQUENCE [LARGE SCALE GENOMIC DNA]</scope>
    <source>
        <strain evidence="12">Daiwa-1</strain>
    </source>
</reference>
<dbReference type="GO" id="GO:0042393">
    <property type="term" value="F:histone binding"/>
    <property type="evidence" value="ECO:0007669"/>
    <property type="project" value="Ensembl"/>
</dbReference>
<keyword evidence="5" id="KW-0238">DNA-binding</keyword>